<dbReference type="SUPFAM" id="SSF56112">
    <property type="entry name" value="Protein kinase-like (PK-like)"/>
    <property type="match status" value="1"/>
</dbReference>
<gene>
    <name evidence="2" type="ORF">PDIP_40340</name>
</gene>
<dbReference type="InterPro" id="IPR051678">
    <property type="entry name" value="AGP_Transferase"/>
</dbReference>
<protein>
    <recommendedName>
        <fullName evidence="1">Aminoglycoside phosphotransferase domain-containing protein</fullName>
    </recommendedName>
</protein>
<dbReference type="VEuPathDB" id="FungiDB:PDIP_40340"/>
<name>K9G0P5_PEND1</name>
<evidence type="ECO:0000259" key="1">
    <source>
        <dbReference type="Pfam" id="PF01636"/>
    </source>
</evidence>
<dbReference type="Gene3D" id="3.90.1200.10">
    <property type="match status" value="1"/>
</dbReference>
<dbReference type="InterPro" id="IPR011009">
    <property type="entry name" value="Kinase-like_dom_sf"/>
</dbReference>
<comment type="caution">
    <text evidence="2">The sequence shown here is derived from an EMBL/GenBank/DDBJ whole genome shotgun (WGS) entry which is preliminary data.</text>
</comment>
<dbReference type="PANTHER" id="PTHR21310">
    <property type="entry name" value="AMINOGLYCOSIDE PHOSPHOTRANSFERASE-RELATED-RELATED"/>
    <property type="match status" value="1"/>
</dbReference>
<proteinExistence type="predicted"/>
<dbReference type="OrthoDB" id="8300194at2759"/>
<dbReference type="KEGG" id="pdp:PDIP_40340"/>
<dbReference type="HOGENOM" id="CLU_1587058_0_0_1"/>
<dbReference type="Proteomes" id="UP000009886">
    <property type="component" value="Unassembled WGS sequence"/>
</dbReference>
<sequence>MTSTDKERVAKQTAEYLMQLHELRSDRLESISGQPIYSAFLFPNGYGIGHGPFSSDDELWAEMSLALAQVPEQVRSKLRRRMPAAAPYTFTHGDLTNVNIIVENDNLAGILDWESSAFFPVCGNLPVRELAWGKMIKNGKTCFAHIYRIILRPAILGWISLHCATILS</sequence>
<organism evidence="2 3">
    <name type="scientific">Penicillium digitatum (strain Pd1 / CECT 20795)</name>
    <name type="common">Green mold</name>
    <dbReference type="NCBI Taxonomy" id="1170230"/>
    <lineage>
        <taxon>Eukaryota</taxon>
        <taxon>Fungi</taxon>
        <taxon>Dikarya</taxon>
        <taxon>Ascomycota</taxon>
        <taxon>Pezizomycotina</taxon>
        <taxon>Eurotiomycetes</taxon>
        <taxon>Eurotiomycetidae</taxon>
        <taxon>Eurotiales</taxon>
        <taxon>Aspergillaceae</taxon>
        <taxon>Penicillium</taxon>
    </lineage>
</organism>
<dbReference type="EMBL" id="AKCU01000272">
    <property type="protein sequence ID" value="EKV15550.1"/>
    <property type="molecule type" value="Genomic_DNA"/>
</dbReference>
<dbReference type="AlphaFoldDB" id="K9G0P5"/>
<accession>K9G0P5</accession>
<dbReference type="Pfam" id="PF01636">
    <property type="entry name" value="APH"/>
    <property type="match status" value="1"/>
</dbReference>
<dbReference type="PANTHER" id="PTHR21310:SF15">
    <property type="entry name" value="AMINOGLYCOSIDE PHOSPHOTRANSFERASE DOMAIN-CONTAINING PROTEIN"/>
    <property type="match status" value="1"/>
</dbReference>
<evidence type="ECO:0000313" key="3">
    <source>
        <dbReference type="Proteomes" id="UP000009886"/>
    </source>
</evidence>
<dbReference type="InterPro" id="IPR002575">
    <property type="entry name" value="Aminoglycoside_PTrfase"/>
</dbReference>
<evidence type="ECO:0000313" key="2">
    <source>
        <dbReference type="EMBL" id="EKV15550.1"/>
    </source>
</evidence>
<feature type="domain" description="Aminoglycoside phosphotransferase" evidence="1">
    <location>
        <begin position="5"/>
        <end position="116"/>
    </location>
</feature>
<reference evidence="3" key="1">
    <citation type="journal article" date="2012" name="BMC Genomics">
        <title>Genome sequence of the necrotrophic fungus Penicillium digitatum, the main postharvest pathogen of citrus.</title>
        <authorList>
            <person name="Marcet-Houben M."/>
            <person name="Ballester A.-R."/>
            <person name="de la Fuente B."/>
            <person name="Harries E."/>
            <person name="Marcos J.F."/>
            <person name="Gonzalez-Candelas L."/>
            <person name="Gabaldon T."/>
        </authorList>
    </citation>
    <scope>NUCLEOTIDE SEQUENCE [LARGE SCALE GENOMIC DNA]</scope>
    <source>
        <strain evidence="3">Pd1 / CECT 20795</strain>
    </source>
</reference>